<sequence>MKIGSSPVIPSLICRETPLDGMRMGLVVGIIDSDASMYVNYLVQTVEGAKYCTQMDIRRRHNRNALMRMALESGRPVMVVGGINSYLRSSAVGTDGHGVVK</sequence>
<accession>A0A158DS63</accession>
<organism evidence="1 2">
    <name type="scientific">Caballeronia ptereochthonis</name>
    <dbReference type="NCBI Taxonomy" id="1777144"/>
    <lineage>
        <taxon>Bacteria</taxon>
        <taxon>Pseudomonadati</taxon>
        <taxon>Pseudomonadota</taxon>
        <taxon>Betaproteobacteria</taxon>
        <taxon>Burkholderiales</taxon>
        <taxon>Burkholderiaceae</taxon>
        <taxon>Caballeronia</taxon>
    </lineage>
</organism>
<evidence type="ECO:0000313" key="2">
    <source>
        <dbReference type="Proteomes" id="UP000054978"/>
    </source>
</evidence>
<comment type="caution">
    <text evidence="1">The sequence shown here is derived from an EMBL/GenBank/DDBJ whole genome shotgun (WGS) entry which is preliminary data.</text>
</comment>
<dbReference type="Proteomes" id="UP000054978">
    <property type="component" value="Unassembled WGS sequence"/>
</dbReference>
<dbReference type="EMBL" id="FCOB02000036">
    <property type="protein sequence ID" value="SAK97415.1"/>
    <property type="molecule type" value="Genomic_DNA"/>
</dbReference>
<protein>
    <submittedName>
        <fullName evidence="1">Uncharacterized protein</fullName>
    </submittedName>
</protein>
<dbReference type="AlphaFoldDB" id="A0A158DS63"/>
<proteinExistence type="predicted"/>
<name>A0A158DS63_9BURK</name>
<gene>
    <name evidence="1" type="ORF">AWB83_05815</name>
</gene>
<keyword evidence="2" id="KW-1185">Reference proteome</keyword>
<evidence type="ECO:0000313" key="1">
    <source>
        <dbReference type="EMBL" id="SAK97415.1"/>
    </source>
</evidence>
<dbReference type="OrthoDB" id="9132455at2"/>
<reference evidence="1" key="1">
    <citation type="submission" date="2016-01" db="EMBL/GenBank/DDBJ databases">
        <authorList>
            <person name="Peeters C."/>
        </authorList>
    </citation>
    <scope>NUCLEOTIDE SEQUENCE [LARGE SCALE GENOMIC DNA]</scope>
    <source>
        <strain evidence="1">LMG 29326</strain>
    </source>
</reference>
<dbReference type="STRING" id="1777144.AWB83_05815"/>
<dbReference type="RefSeq" id="WP_087049142.1">
    <property type="nucleotide sequence ID" value="NZ_FCOB02000036.1"/>
</dbReference>